<dbReference type="PROSITE" id="PS51144">
    <property type="entry name" value="ALPHA_CA_2"/>
    <property type="match status" value="1"/>
</dbReference>
<dbReference type="GO" id="GO:0004089">
    <property type="term" value="F:carbonate dehydratase activity"/>
    <property type="evidence" value="ECO:0007669"/>
    <property type="project" value="InterPro"/>
</dbReference>
<dbReference type="Gene3D" id="3.10.200.10">
    <property type="entry name" value="Alpha carbonic anhydrase"/>
    <property type="match status" value="1"/>
</dbReference>
<dbReference type="Proteomes" id="UP001058974">
    <property type="component" value="Chromosome 3"/>
</dbReference>
<gene>
    <name evidence="5" type="ORF">KIW84_032535</name>
</gene>
<keyword evidence="6" id="KW-1185">Reference proteome</keyword>
<evidence type="ECO:0000313" key="6">
    <source>
        <dbReference type="Proteomes" id="UP001058974"/>
    </source>
</evidence>
<dbReference type="AlphaFoldDB" id="A0A9D5B2E5"/>
<evidence type="ECO:0000313" key="5">
    <source>
        <dbReference type="EMBL" id="KAI5427149.1"/>
    </source>
</evidence>
<name>A0A9D5B2E5_PEA</name>
<evidence type="ECO:0000256" key="2">
    <source>
        <dbReference type="ARBA" id="ARBA00004470"/>
    </source>
</evidence>
<feature type="domain" description="Alpha-carbonic anhydrase" evidence="4">
    <location>
        <begin position="1"/>
        <end position="109"/>
    </location>
</feature>
<dbReference type="InterPro" id="IPR036398">
    <property type="entry name" value="CA_dom_sf"/>
</dbReference>
<sequence>MLILCSSLSLISATGPNADKIKLIGDKEVDLGLVSPFDIIKLGSKKYFRYIGSLTTPPCTEGVIWTIEKQIRTVSLEQLNALKGGVNKGYEENSRPLQLDGGRPIFSYIFQDEKAVI</sequence>
<dbReference type="PANTHER" id="PTHR18952:SF208">
    <property type="entry name" value="CARBONIC ANHYDRASE XA-RELATED"/>
    <property type="match status" value="1"/>
</dbReference>
<dbReference type="EMBL" id="JAMSHJ010000003">
    <property type="protein sequence ID" value="KAI5427149.1"/>
    <property type="molecule type" value="Genomic_DNA"/>
</dbReference>
<dbReference type="InterPro" id="IPR001148">
    <property type="entry name" value="CA_dom"/>
</dbReference>
<evidence type="ECO:0000256" key="1">
    <source>
        <dbReference type="ARBA" id="ARBA00002904"/>
    </source>
</evidence>
<dbReference type="InterPro" id="IPR023561">
    <property type="entry name" value="Carbonic_anhydrase_a-class"/>
</dbReference>
<comment type="subcellular location">
    <subcellularLocation>
        <location evidence="2">Plastid</location>
        <location evidence="2">Chloroplast stroma</location>
    </subcellularLocation>
</comment>
<accession>A0A9D5B2E5</accession>
<dbReference type="Pfam" id="PF00194">
    <property type="entry name" value="Carb_anhydrase"/>
    <property type="match status" value="1"/>
</dbReference>
<dbReference type="GO" id="GO:0008270">
    <property type="term" value="F:zinc ion binding"/>
    <property type="evidence" value="ECO:0007669"/>
    <property type="project" value="InterPro"/>
</dbReference>
<reference evidence="5 6" key="1">
    <citation type="journal article" date="2022" name="Nat. Genet.">
        <title>Improved pea reference genome and pan-genome highlight genomic features and evolutionary characteristics.</title>
        <authorList>
            <person name="Yang T."/>
            <person name="Liu R."/>
            <person name="Luo Y."/>
            <person name="Hu S."/>
            <person name="Wang D."/>
            <person name="Wang C."/>
            <person name="Pandey M.K."/>
            <person name="Ge S."/>
            <person name="Xu Q."/>
            <person name="Li N."/>
            <person name="Li G."/>
            <person name="Huang Y."/>
            <person name="Saxena R.K."/>
            <person name="Ji Y."/>
            <person name="Li M."/>
            <person name="Yan X."/>
            <person name="He Y."/>
            <person name="Liu Y."/>
            <person name="Wang X."/>
            <person name="Xiang C."/>
            <person name="Varshney R.K."/>
            <person name="Ding H."/>
            <person name="Gao S."/>
            <person name="Zong X."/>
        </authorList>
    </citation>
    <scope>NUCLEOTIDE SEQUENCE [LARGE SCALE GENOMIC DNA]</scope>
    <source>
        <strain evidence="5 6">cv. Zhongwan 6</strain>
    </source>
</reference>
<proteinExistence type="inferred from homology"/>
<dbReference type="SUPFAM" id="SSF51069">
    <property type="entry name" value="Carbonic anhydrase"/>
    <property type="match status" value="1"/>
</dbReference>
<dbReference type="GO" id="GO:0006730">
    <property type="term" value="P:one-carbon metabolic process"/>
    <property type="evidence" value="ECO:0007669"/>
    <property type="project" value="TreeGrafter"/>
</dbReference>
<evidence type="ECO:0000259" key="4">
    <source>
        <dbReference type="PROSITE" id="PS51144"/>
    </source>
</evidence>
<dbReference type="GO" id="GO:0009570">
    <property type="term" value="C:chloroplast stroma"/>
    <property type="evidence" value="ECO:0007669"/>
    <property type="project" value="UniProtKB-SubCell"/>
</dbReference>
<comment type="caution">
    <text evidence="5">The sequence shown here is derived from an EMBL/GenBank/DDBJ whole genome shotgun (WGS) entry which is preliminary data.</text>
</comment>
<dbReference type="PANTHER" id="PTHR18952">
    <property type="entry name" value="CARBONIC ANHYDRASE"/>
    <property type="match status" value="1"/>
</dbReference>
<protein>
    <recommendedName>
        <fullName evidence="4">Alpha-carbonic anhydrase domain-containing protein</fullName>
    </recommendedName>
</protein>
<comment type="function">
    <text evidence="1">Reversible hydration of carbon dioxide.</text>
</comment>
<dbReference type="Gramene" id="Psat03G0253500-T1">
    <property type="protein sequence ID" value="KAI5427149.1"/>
    <property type="gene ID" value="KIW84_032535"/>
</dbReference>
<evidence type="ECO:0000256" key="3">
    <source>
        <dbReference type="ARBA" id="ARBA00006365"/>
    </source>
</evidence>
<comment type="similarity">
    <text evidence="3">Belongs to the alpha-class carbonic anhydrase family.</text>
</comment>
<organism evidence="5 6">
    <name type="scientific">Pisum sativum</name>
    <name type="common">Garden pea</name>
    <name type="synonym">Lathyrus oleraceus</name>
    <dbReference type="NCBI Taxonomy" id="3888"/>
    <lineage>
        <taxon>Eukaryota</taxon>
        <taxon>Viridiplantae</taxon>
        <taxon>Streptophyta</taxon>
        <taxon>Embryophyta</taxon>
        <taxon>Tracheophyta</taxon>
        <taxon>Spermatophyta</taxon>
        <taxon>Magnoliopsida</taxon>
        <taxon>eudicotyledons</taxon>
        <taxon>Gunneridae</taxon>
        <taxon>Pentapetalae</taxon>
        <taxon>rosids</taxon>
        <taxon>fabids</taxon>
        <taxon>Fabales</taxon>
        <taxon>Fabaceae</taxon>
        <taxon>Papilionoideae</taxon>
        <taxon>50 kb inversion clade</taxon>
        <taxon>NPAAA clade</taxon>
        <taxon>Hologalegina</taxon>
        <taxon>IRL clade</taxon>
        <taxon>Fabeae</taxon>
        <taxon>Lathyrus</taxon>
    </lineage>
</organism>